<feature type="domain" description="Protein argonaute N-terminal" evidence="2">
    <location>
        <begin position="48"/>
        <end position="206"/>
    </location>
</feature>
<evidence type="ECO:0000313" key="4">
    <source>
        <dbReference type="Proteomes" id="UP000604825"/>
    </source>
</evidence>
<reference evidence="3" key="1">
    <citation type="submission" date="2020-10" db="EMBL/GenBank/DDBJ databases">
        <authorList>
            <person name="Han B."/>
            <person name="Lu T."/>
            <person name="Zhao Q."/>
            <person name="Huang X."/>
            <person name="Zhao Y."/>
        </authorList>
    </citation>
    <scope>NUCLEOTIDE SEQUENCE</scope>
</reference>
<sequence>MESHNGEADDLPPLIAGVEPLKADETKAPLKPRSLVQRNGFGRKGQLIKLITNHFKVSLMNAEDYFYHYYANLKCEDDTPVDRKGSGRKVIEKLQQIYAAELANKDFAYDCEKSLFTIGALPQVKNEFTVVVEDFSTGKTPANGSPGNDSPPGSERKMVRRPYNTKTYKVELSFAAKIPMSAISQALRGQKSEHSQEAIRVIDIILRQHSAKQYVVSCNSEGIYYKYC</sequence>
<accession>A0A811RNR1</accession>
<dbReference type="AlphaFoldDB" id="A0A811RNR1"/>
<gene>
    <name evidence="3" type="ORF">NCGR_LOCUS55459</name>
</gene>
<evidence type="ECO:0000259" key="2">
    <source>
        <dbReference type="Pfam" id="PF16486"/>
    </source>
</evidence>
<dbReference type="OrthoDB" id="693496at2759"/>
<name>A0A811RNR1_9POAL</name>
<evidence type="ECO:0000256" key="1">
    <source>
        <dbReference type="SAM" id="MobiDB-lite"/>
    </source>
</evidence>
<dbReference type="InterPro" id="IPR032474">
    <property type="entry name" value="Argonaute_N"/>
</dbReference>
<dbReference type="PANTHER" id="PTHR22891">
    <property type="entry name" value="EUKARYOTIC TRANSLATION INITIATION FACTOR 2C"/>
    <property type="match status" value="1"/>
</dbReference>
<organism evidence="3 4">
    <name type="scientific">Miscanthus lutarioriparius</name>
    <dbReference type="NCBI Taxonomy" id="422564"/>
    <lineage>
        <taxon>Eukaryota</taxon>
        <taxon>Viridiplantae</taxon>
        <taxon>Streptophyta</taxon>
        <taxon>Embryophyta</taxon>
        <taxon>Tracheophyta</taxon>
        <taxon>Spermatophyta</taxon>
        <taxon>Magnoliopsida</taxon>
        <taxon>Liliopsida</taxon>
        <taxon>Poales</taxon>
        <taxon>Poaceae</taxon>
        <taxon>PACMAD clade</taxon>
        <taxon>Panicoideae</taxon>
        <taxon>Andropogonodae</taxon>
        <taxon>Andropogoneae</taxon>
        <taxon>Saccharinae</taxon>
        <taxon>Miscanthus</taxon>
    </lineage>
</organism>
<dbReference type="Proteomes" id="UP000604825">
    <property type="component" value="Unassembled WGS sequence"/>
</dbReference>
<feature type="region of interest" description="Disordered" evidence="1">
    <location>
        <begin position="139"/>
        <end position="161"/>
    </location>
</feature>
<dbReference type="Pfam" id="PF16486">
    <property type="entry name" value="ArgoN"/>
    <property type="match status" value="1"/>
</dbReference>
<feature type="compositionally biased region" description="Polar residues" evidence="1">
    <location>
        <begin position="139"/>
        <end position="148"/>
    </location>
</feature>
<comment type="caution">
    <text evidence="3">The sequence shown here is derived from an EMBL/GenBank/DDBJ whole genome shotgun (WGS) entry which is preliminary data.</text>
</comment>
<proteinExistence type="predicted"/>
<evidence type="ECO:0000313" key="3">
    <source>
        <dbReference type="EMBL" id="CAD6272184.1"/>
    </source>
</evidence>
<dbReference type="EMBL" id="CAJGYO010000016">
    <property type="protein sequence ID" value="CAD6272184.1"/>
    <property type="molecule type" value="Genomic_DNA"/>
</dbReference>
<protein>
    <recommendedName>
        <fullName evidence="2">Protein argonaute N-terminal domain-containing protein</fullName>
    </recommendedName>
</protein>
<keyword evidence="4" id="KW-1185">Reference proteome</keyword>